<dbReference type="Pfam" id="PF02824">
    <property type="entry name" value="TGS"/>
    <property type="match status" value="1"/>
</dbReference>
<dbReference type="InterPro" id="IPR018163">
    <property type="entry name" value="Thr/Ala-tRNA-synth_IIc_edit"/>
</dbReference>
<reference evidence="3 4" key="2">
    <citation type="submission" date="2018-11" db="EMBL/GenBank/DDBJ databases">
        <authorList>
            <consortium name="Pathogen Informatics"/>
        </authorList>
    </citation>
    <scope>NUCLEOTIDE SEQUENCE [LARGE SCALE GENOMIC DNA]</scope>
    <source>
        <strain evidence="3">Dakar</strain>
        <strain evidence="4">Dakar, Senegal</strain>
    </source>
</reference>
<feature type="domain" description="TGS" evidence="2">
    <location>
        <begin position="67"/>
        <end position="116"/>
    </location>
</feature>
<evidence type="ECO:0000313" key="4">
    <source>
        <dbReference type="Proteomes" id="UP000279833"/>
    </source>
</evidence>
<accession>A0A183K4C4</accession>
<dbReference type="Proteomes" id="UP000279833">
    <property type="component" value="Unassembled WGS sequence"/>
</dbReference>
<dbReference type="GO" id="GO:0005739">
    <property type="term" value="C:mitochondrion"/>
    <property type="evidence" value="ECO:0007669"/>
    <property type="project" value="TreeGrafter"/>
</dbReference>
<dbReference type="SUPFAM" id="SSF55186">
    <property type="entry name" value="ThrRS/AlaRS common domain"/>
    <property type="match status" value="1"/>
</dbReference>
<keyword evidence="4" id="KW-1185">Reference proteome</keyword>
<dbReference type="CDD" id="cd01667">
    <property type="entry name" value="TGS_ThrRS"/>
    <property type="match status" value="1"/>
</dbReference>
<dbReference type="InterPro" id="IPR012675">
    <property type="entry name" value="Beta-grasp_dom_sf"/>
</dbReference>
<dbReference type="GO" id="GO:0006435">
    <property type="term" value="P:threonyl-tRNA aminoacylation"/>
    <property type="evidence" value="ECO:0007669"/>
    <property type="project" value="TreeGrafter"/>
</dbReference>
<reference evidence="5" key="1">
    <citation type="submission" date="2016-06" db="UniProtKB">
        <authorList>
            <consortium name="WormBaseParasite"/>
        </authorList>
    </citation>
    <scope>IDENTIFICATION</scope>
</reference>
<organism evidence="5">
    <name type="scientific">Schistosoma curassoni</name>
    <dbReference type="NCBI Taxonomy" id="6186"/>
    <lineage>
        <taxon>Eukaryota</taxon>
        <taxon>Metazoa</taxon>
        <taxon>Spiralia</taxon>
        <taxon>Lophotrochozoa</taxon>
        <taxon>Platyhelminthes</taxon>
        <taxon>Trematoda</taxon>
        <taxon>Digenea</taxon>
        <taxon>Strigeidida</taxon>
        <taxon>Schistosomatoidea</taxon>
        <taxon>Schistosomatidae</taxon>
        <taxon>Schistosoma</taxon>
    </lineage>
</organism>
<sequence length="356" mass="40473">MWRQKLLLSVRLCSNLCMNKEVSEISRHRDCLQLWNEIKEQQVNLYLSPRVEKVIVTYHGFLGESTLEMTKGISTPLDCAKHLSEILVKESVIAMVNNNPWDMNRPLSCDCSLDFVQFKGPHYDPTVANNAFWQSCTLLLAATLETAFHQKHNVRVINLPLLNPKSGGFVCDISFNPGHQSLENWTPSPQELYALNTHIQRMAADDLSFEPLDVSIHSELLQKLFADNPLRSQQISHVFNEHQDSSNTLQLDLSSNKDRFTERSTLPVYRVGKFVECFTNGPLIRSTGLIGKISISSFSRIGHLRGSSSNVVYRVQGVAIPSAFLTHFTTFHRLMEWSKLPNSEVDIYPDYVEPLP</sequence>
<evidence type="ECO:0000313" key="5">
    <source>
        <dbReference type="WBParaSite" id="SCUD_0000984401-mRNA-1"/>
    </source>
</evidence>
<evidence type="ECO:0000259" key="2">
    <source>
        <dbReference type="Pfam" id="PF02824"/>
    </source>
</evidence>
<dbReference type="OrthoDB" id="5870821at2759"/>
<dbReference type="PANTHER" id="PTHR11451:SF44">
    <property type="entry name" value="THREONINE--TRNA LIGASE, CHLOROPLASTIC_MITOCHONDRIAL 2"/>
    <property type="match status" value="1"/>
</dbReference>
<dbReference type="AlphaFoldDB" id="A0A183K4C4"/>
<dbReference type="STRING" id="6186.A0A183K4C4"/>
<protein>
    <submittedName>
        <fullName evidence="5">TGS domain-containing protein</fullName>
    </submittedName>
</protein>
<dbReference type="Gene3D" id="3.10.20.30">
    <property type="match status" value="1"/>
</dbReference>
<dbReference type="InterPro" id="IPR012676">
    <property type="entry name" value="TGS-like"/>
</dbReference>
<evidence type="ECO:0000256" key="1">
    <source>
        <dbReference type="ARBA" id="ARBA00022917"/>
    </source>
</evidence>
<dbReference type="GO" id="GO:0000166">
    <property type="term" value="F:nucleotide binding"/>
    <property type="evidence" value="ECO:0007669"/>
    <property type="project" value="InterPro"/>
</dbReference>
<name>A0A183K4C4_9TREM</name>
<evidence type="ECO:0000313" key="3">
    <source>
        <dbReference type="EMBL" id="VDP37327.1"/>
    </source>
</evidence>
<dbReference type="GO" id="GO:0004829">
    <property type="term" value="F:threonine-tRNA ligase activity"/>
    <property type="evidence" value="ECO:0007669"/>
    <property type="project" value="TreeGrafter"/>
</dbReference>
<dbReference type="EMBL" id="UZAK01033447">
    <property type="protein sequence ID" value="VDP37327.1"/>
    <property type="molecule type" value="Genomic_DNA"/>
</dbReference>
<keyword evidence="1" id="KW-0648">Protein biosynthesis</keyword>
<proteinExistence type="predicted"/>
<dbReference type="WBParaSite" id="SCUD_0000984401-mRNA-1">
    <property type="protein sequence ID" value="SCUD_0000984401-mRNA-1"/>
    <property type="gene ID" value="SCUD_0000984401"/>
</dbReference>
<dbReference type="InterPro" id="IPR004095">
    <property type="entry name" value="TGS"/>
</dbReference>
<dbReference type="SUPFAM" id="SSF81271">
    <property type="entry name" value="TGS-like"/>
    <property type="match status" value="1"/>
</dbReference>
<dbReference type="Gene3D" id="3.30.980.10">
    <property type="entry name" value="Threonyl-trna Synthetase, Chain A, domain 2"/>
    <property type="match status" value="1"/>
</dbReference>
<gene>
    <name evidence="3" type="ORF">SCUD_LOCUS9844</name>
</gene>
<dbReference type="PANTHER" id="PTHR11451">
    <property type="entry name" value="THREONINE-TRNA LIGASE"/>
    <property type="match status" value="1"/>
</dbReference>